<name>E9HEK8_DAPPU</name>
<protein>
    <recommendedName>
        <fullName evidence="4">RRM domain-containing protein</fullName>
    </recommendedName>
</protein>
<proteinExistence type="predicted"/>
<dbReference type="Gene3D" id="3.30.70.330">
    <property type="match status" value="1"/>
</dbReference>
<dbReference type="AlphaFoldDB" id="E9HEK8"/>
<reference evidence="2 3" key="1">
    <citation type="journal article" date="2011" name="Science">
        <title>The ecoresponsive genome of Daphnia pulex.</title>
        <authorList>
            <person name="Colbourne J.K."/>
            <person name="Pfrender M.E."/>
            <person name="Gilbert D."/>
            <person name="Thomas W.K."/>
            <person name="Tucker A."/>
            <person name="Oakley T.H."/>
            <person name="Tokishita S."/>
            <person name="Aerts A."/>
            <person name="Arnold G.J."/>
            <person name="Basu M.K."/>
            <person name="Bauer D.J."/>
            <person name="Caceres C.E."/>
            <person name="Carmel L."/>
            <person name="Casola C."/>
            <person name="Choi J.H."/>
            <person name="Detter J.C."/>
            <person name="Dong Q."/>
            <person name="Dusheyko S."/>
            <person name="Eads B.D."/>
            <person name="Frohlich T."/>
            <person name="Geiler-Samerotte K.A."/>
            <person name="Gerlach D."/>
            <person name="Hatcher P."/>
            <person name="Jogdeo S."/>
            <person name="Krijgsveld J."/>
            <person name="Kriventseva E.V."/>
            <person name="Kultz D."/>
            <person name="Laforsch C."/>
            <person name="Lindquist E."/>
            <person name="Lopez J."/>
            <person name="Manak J.R."/>
            <person name="Muller J."/>
            <person name="Pangilinan J."/>
            <person name="Patwardhan R.P."/>
            <person name="Pitluck S."/>
            <person name="Pritham E.J."/>
            <person name="Rechtsteiner A."/>
            <person name="Rho M."/>
            <person name="Rogozin I.B."/>
            <person name="Sakarya O."/>
            <person name="Salamov A."/>
            <person name="Schaack S."/>
            <person name="Shapiro H."/>
            <person name="Shiga Y."/>
            <person name="Skalitzky C."/>
            <person name="Smith Z."/>
            <person name="Souvorov A."/>
            <person name="Sung W."/>
            <person name="Tang Z."/>
            <person name="Tsuchiya D."/>
            <person name="Tu H."/>
            <person name="Vos H."/>
            <person name="Wang M."/>
            <person name="Wolf Y.I."/>
            <person name="Yamagata H."/>
            <person name="Yamada T."/>
            <person name="Ye Y."/>
            <person name="Shaw J.R."/>
            <person name="Andrews J."/>
            <person name="Crease T.J."/>
            <person name="Tang H."/>
            <person name="Lucas S.M."/>
            <person name="Robertson H.M."/>
            <person name="Bork P."/>
            <person name="Koonin E.V."/>
            <person name="Zdobnov E.M."/>
            <person name="Grigoriev I.V."/>
            <person name="Lynch M."/>
            <person name="Boore J.L."/>
        </authorList>
    </citation>
    <scope>NUCLEOTIDE SEQUENCE [LARGE SCALE GENOMIC DNA]</scope>
</reference>
<keyword evidence="1" id="KW-0175">Coiled coil</keyword>
<dbReference type="SUPFAM" id="SSF54928">
    <property type="entry name" value="RNA-binding domain, RBD"/>
    <property type="match status" value="1"/>
</dbReference>
<keyword evidence="3" id="KW-1185">Reference proteome</keyword>
<dbReference type="InterPro" id="IPR035979">
    <property type="entry name" value="RBD_domain_sf"/>
</dbReference>
<dbReference type="CDD" id="cd00590">
    <property type="entry name" value="RRM_SF"/>
    <property type="match status" value="1"/>
</dbReference>
<evidence type="ECO:0008006" key="4">
    <source>
        <dbReference type="Google" id="ProtNLM"/>
    </source>
</evidence>
<dbReference type="EMBL" id="GL732630">
    <property type="protein sequence ID" value="EFX69771.1"/>
    <property type="molecule type" value="Genomic_DNA"/>
</dbReference>
<dbReference type="GO" id="GO:0003676">
    <property type="term" value="F:nucleic acid binding"/>
    <property type="evidence" value="ECO:0007669"/>
    <property type="project" value="InterPro"/>
</dbReference>
<evidence type="ECO:0000313" key="2">
    <source>
        <dbReference type="EMBL" id="EFX69771.1"/>
    </source>
</evidence>
<accession>E9HEK8</accession>
<gene>
    <name evidence="2" type="ORF">DAPPUDRAFT_328724</name>
</gene>
<dbReference type="KEGG" id="dpx:DAPPUDRAFT_328724"/>
<dbReference type="InParanoid" id="E9HEK8"/>
<sequence length="150" mass="16865">MSTPKKVKYAPAVAEDEALVNAVTTKLRKVLNLKNSVLEEVQEELTCLKNKLLDTVKTDMTRQLFVKHVLKKCEVKTIREMFGECGAVIDVEMVVDFNSRSFLVYFNEKESREKPFSFENMPLAVNTAAAGNSVARPIYVPTDGVQITCM</sequence>
<dbReference type="OrthoDB" id="439808at2759"/>
<dbReference type="HOGENOM" id="CLU_1742394_0_0_1"/>
<evidence type="ECO:0000256" key="1">
    <source>
        <dbReference type="SAM" id="Coils"/>
    </source>
</evidence>
<dbReference type="Proteomes" id="UP000000305">
    <property type="component" value="Unassembled WGS sequence"/>
</dbReference>
<feature type="coiled-coil region" evidence="1">
    <location>
        <begin position="31"/>
        <end position="58"/>
    </location>
</feature>
<dbReference type="PhylomeDB" id="E9HEK8"/>
<organism evidence="2 3">
    <name type="scientific">Daphnia pulex</name>
    <name type="common">Water flea</name>
    <dbReference type="NCBI Taxonomy" id="6669"/>
    <lineage>
        <taxon>Eukaryota</taxon>
        <taxon>Metazoa</taxon>
        <taxon>Ecdysozoa</taxon>
        <taxon>Arthropoda</taxon>
        <taxon>Crustacea</taxon>
        <taxon>Branchiopoda</taxon>
        <taxon>Diplostraca</taxon>
        <taxon>Cladocera</taxon>
        <taxon>Anomopoda</taxon>
        <taxon>Daphniidae</taxon>
        <taxon>Daphnia</taxon>
    </lineage>
</organism>
<dbReference type="InterPro" id="IPR012677">
    <property type="entry name" value="Nucleotide-bd_a/b_plait_sf"/>
</dbReference>
<evidence type="ECO:0000313" key="3">
    <source>
        <dbReference type="Proteomes" id="UP000000305"/>
    </source>
</evidence>